<feature type="compositionally biased region" description="Low complexity" evidence="1">
    <location>
        <begin position="161"/>
        <end position="174"/>
    </location>
</feature>
<keyword evidence="3" id="KW-1185">Reference proteome</keyword>
<feature type="compositionally biased region" description="Polar residues" evidence="1">
    <location>
        <begin position="311"/>
        <end position="320"/>
    </location>
</feature>
<evidence type="ECO:0000313" key="3">
    <source>
        <dbReference type="Proteomes" id="UP001293718"/>
    </source>
</evidence>
<dbReference type="Proteomes" id="UP001293718">
    <property type="component" value="Unassembled WGS sequence"/>
</dbReference>
<feature type="region of interest" description="Disordered" evidence="1">
    <location>
        <begin position="1"/>
        <end position="24"/>
    </location>
</feature>
<dbReference type="RefSeq" id="WP_322464454.1">
    <property type="nucleotide sequence ID" value="NZ_JAXOJX010000003.1"/>
</dbReference>
<accession>A0ABU5I9I8</accession>
<dbReference type="EMBL" id="JAXOJX010000003">
    <property type="protein sequence ID" value="MDZ5455772.1"/>
    <property type="molecule type" value="Genomic_DNA"/>
</dbReference>
<name>A0ABU5I9I8_9BURK</name>
<evidence type="ECO:0000256" key="1">
    <source>
        <dbReference type="SAM" id="MobiDB-lite"/>
    </source>
</evidence>
<feature type="region of interest" description="Disordered" evidence="1">
    <location>
        <begin position="248"/>
        <end position="320"/>
    </location>
</feature>
<organism evidence="2 3">
    <name type="scientific">Azohydromonas lata</name>
    <dbReference type="NCBI Taxonomy" id="45677"/>
    <lineage>
        <taxon>Bacteria</taxon>
        <taxon>Pseudomonadati</taxon>
        <taxon>Pseudomonadota</taxon>
        <taxon>Betaproteobacteria</taxon>
        <taxon>Burkholderiales</taxon>
        <taxon>Sphaerotilaceae</taxon>
        <taxon>Azohydromonas</taxon>
    </lineage>
</organism>
<feature type="region of interest" description="Disordered" evidence="1">
    <location>
        <begin position="146"/>
        <end position="182"/>
    </location>
</feature>
<feature type="compositionally biased region" description="Basic and acidic residues" evidence="1">
    <location>
        <begin position="276"/>
        <end position="303"/>
    </location>
</feature>
<gene>
    <name evidence="2" type="ORF">SM757_04220</name>
</gene>
<evidence type="ECO:0000313" key="2">
    <source>
        <dbReference type="EMBL" id="MDZ5455772.1"/>
    </source>
</evidence>
<reference evidence="2 3" key="1">
    <citation type="submission" date="2023-11" db="EMBL/GenBank/DDBJ databases">
        <title>Draft genome of Azohydromonas lata strain H1 (DSM1123), a polyhydroxyalkanoate producer.</title>
        <authorList>
            <person name="Traversa D."/>
            <person name="D'Addabbo P."/>
            <person name="Pazzani C."/>
            <person name="Manzari C."/>
            <person name="Chiara M."/>
            <person name="Scrascia M."/>
        </authorList>
    </citation>
    <scope>NUCLEOTIDE SEQUENCE [LARGE SCALE GENOMIC DNA]</scope>
    <source>
        <strain evidence="2 3">H1</strain>
    </source>
</reference>
<comment type="caution">
    <text evidence="2">The sequence shown here is derived from an EMBL/GenBank/DDBJ whole genome shotgun (WGS) entry which is preliminary data.</text>
</comment>
<sequence>MNQSTSDQTGARAPSPSCRRSRNLPEPIHEAHLRLGEQIHRGELHGLPARAEAVLYEYLAKADLSSVDGCGRRRVFDTAVRELQGATDYCRRSITGANADLVAWGLIERPPQEMRGARRTGTPIAQTWLTPYADALFFGPRAQKVAQPVDKEPNPSGSEGAAPQPAEEAAATQARSPTDPAEGRAIHVRDDLKPLLQVIQPDAVRKLLAVARAHDVWVQDVMAHRLPAILAAREPVGYLIHLIHSGEDWTRPVTPSGGHKGVAVQGSVKGPNTLAGEREDKRREREAAEHRAQRSRPRPEHLHAFAALKSASKQRNLGVS</sequence>
<protein>
    <submittedName>
        <fullName evidence="2">Uncharacterized protein</fullName>
    </submittedName>
</protein>
<proteinExistence type="predicted"/>